<feature type="compositionally biased region" description="Polar residues" evidence="4">
    <location>
        <begin position="1025"/>
        <end position="1042"/>
    </location>
</feature>
<feature type="chain" id="PRO_5013189573" description="UDP-glycosyltransferases domain-containing protein" evidence="6">
    <location>
        <begin position="22"/>
        <end position="1049"/>
    </location>
</feature>
<dbReference type="Gene3D" id="3.40.50.2000">
    <property type="entry name" value="Glycogen Phosphorylase B"/>
    <property type="match status" value="3"/>
</dbReference>
<evidence type="ECO:0000256" key="2">
    <source>
        <dbReference type="ARBA" id="ARBA00022676"/>
    </source>
</evidence>
<evidence type="ECO:0000313" key="7">
    <source>
        <dbReference type="EMBL" id="OXU25051.1"/>
    </source>
</evidence>
<evidence type="ECO:0008006" key="9">
    <source>
        <dbReference type="Google" id="ProtNLM"/>
    </source>
</evidence>
<dbReference type="SUPFAM" id="SSF53756">
    <property type="entry name" value="UDP-Glycosyltransferase/glycogen phosphorylase"/>
    <property type="match status" value="2"/>
</dbReference>
<proteinExistence type="inferred from homology"/>
<dbReference type="InterPro" id="IPR050271">
    <property type="entry name" value="UDP-glycosyltransferase"/>
</dbReference>
<keyword evidence="5" id="KW-0812">Transmembrane</keyword>
<evidence type="ECO:0000256" key="3">
    <source>
        <dbReference type="ARBA" id="ARBA00022679"/>
    </source>
</evidence>
<dbReference type="Proteomes" id="UP000215335">
    <property type="component" value="Unassembled WGS sequence"/>
</dbReference>
<dbReference type="InterPro" id="IPR002213">
    <property type="entry name" value="UDP_glucos_trans"/>
</dbReference>
<keyword evidence="6" id="KW-0732">Signal</keyword>
<keyword evidence="2" id="KW-0328">Glycosyltransferase</keyword>
<feature type="signal peptide" evidence="6">
    <location>
        <begin position="1"/>
        <end position="21"/>
    </location>
</feature>
<dbReference type="Pfam" id="PF00201">
    <property type="entry name" value="UDPGT"/>
    <property type="match status" value="2"/>
</dbReference>
<dbReference type="OrthoDB" id="5835829at2759"/>
<evidence type="ECO:0000256" key="5">
    <source>
        <dbReference type="SAM" id="Phobius"/>
    </source>
</evidence>
<dbReference type="CDD" id="cd03784">
    <property type="entry name" value="GT1_Gtf-like"/>
    <property type="match status" value="2"/>
</dbReference>
<keyword evidence="3" id="KW-0808">Transferase</keyword>
<organism evidence="7 8">
    <name type="scientific">Trichomalopsis sarcophagae</name>
    <dbReference type="NCBI Taxonomy" id="543379"/>
    <lineage>
        <taxon>Eukaryota</taxon>
        <taxon>Metazoa</taxon>
        <taxon>Ecdysozoa</taxon>
        <taxon>Arthropoda</taxon>
        <taxon>Hexapoda</taxon>
        <taxon>Insecta</taxon>
        <taxon>Pterygota</taxon>
        <taxon>Neoptera</taxon>
        <taxon>Endopterygota</taxon>
        <taxon>Hymenoptera</taxon>
        <taxon>Apocrita</taxon>
        <taxon>Proctotrupomorpha</taxon>
        <taxon>Chalcidoidea</taxon>
        <taxon>Pteromalidae</taxon>
        <taxon>Pteromalinae</taxon>
        <taxon>Trichomalopsis</taxon>
    </lineage>
</organism>
<protein>
    <recommendedName>
        <fullName evidence="9">UDP-glycosyltransferases domain-containing protein</fullName>
    </recommendedName>
</protein>
<dbReference type="AlphaFoldDB" id="A0A232F2U2"/>
<keyword evidence="5" id="KW-0472">Membrane</keyword>
<evidence type="ECO:0000313" key="8">
    <source>
        <dbReference type="Proteomes" id="UP000215335"/>
    </source>
</evidence>
<evidence type="ECO:0000256" key="6">
    <source>
        <dbReference type="SAM" id="SignalP"/>
    </source>
</evidence>
<evidence type="ECO:0000256" key="4">
    <source>
        <dbReference type="SAM" id="MobiDB-lite"/>
    </source>
</evidence>
<feature type="transmembrane region" description="Helical" evidence="5">
    <location>
        <begin position="983"/>
        <end position="1006"/>
    </location>
</feature>
<gene>
    <name evidence="7" type="ORF">TSAR_016516</name>
</gene>
<evidence type="ECO:0000256" key="1">
    <source>
        <dbReference type="ARBA" id="ARBA00009995"/>
    </source>
</evidence>
<dbReference type="EMBL" id="NNAY01001123">
    <property type="protein sequence ID" value="OXU25051.1"/>
    <property type="molecule type" value="Genomic_DNA"/>
</dbReference>
<dbReference type="PANTHER" id="PTHR48043:SF145">
    <property type="entry name" value="FI06409P-RELATED"/>
    <property type="match status" value="1"/>
</dbReference>
<dbReference type="PROSITE" id="PS00375">
    <property type="entry name" value="UDPGT"/>
    <property type="match status" value="2"/>
</dbReference>
<name>A0A232F2U2_9HYME</name>
<sequence length="1049" mass="120963">MKVTNVLLFLATIGSMEICSGYRILGIYPVPIRSHFIIINQLLKGLADKGHQVDLISIFPEKEKLHPNYTQIITLPGELSEIIPRMNIATARKFGWDLSSVADFGYKICENIGNPEFLKLARNPPKDPPYDVIITHMFSYHCYAVLGHLWNIPVVLVSTTSLYPWMHAMIGNPENVAFSPNNLIPIPEGNSFWTRFYNTYVFNMLKFSFFYYSTNQDQLLRKYFGPDVPSVREIERNISLVLMNTYFPINGVKPMTTNLIEIGGLHIQNEGPELEEKLKKWLDESKDGVILFTFGSMMQVETLPKETVEIIFKTLARVAPIRVLIRIAEPQKLTVKVPNNVYHLPWIPQQKVLQHRNIKLFITHGGLLGTQESIYYGKPMLCLPIVADQWTNTRNYVSKKIALTLELMELKQEEFDYTVNELLNNPTYSENTKRLSKLFRDRPQSAMDTAAFWIEFVVRNGKNTMRSPVLDLTWWQVALLDVVLYKQQNRLKGKKGKLYFVIMSLNKTLLFVLFIKLISLSYGSRILAIFPFHGRSHMGVLEQVAKVLAKQGHHVDVISHFPLKEPFPNYTDIIALPKTGTYASMHFKTLTSTENRSDWIYDKMRNMCDYLGTSEIQELVKDQRKNVTYDLLLVHYVCGYQCFSAIGYILNLPVVAVVTTHLYSWMNTFVGNPLNLAISPNTLYGFEKKEMNFWDRLNNVVETYRSIHSYYGRADEQNYFIKKYLGSDMPDYHILERRTALIMSNSHYSYNGIMPKTPAVIQIGGIHIKNDTTKLDENLRKILDSSKDGFVYFSFGSMTLIETFSTEVIEKFYLTFRNLAPIPVIMRAWRPELMPKNLPENVFVYSWLPQQEILQHPNIKGFVTHGGGLGTQEAIYYAVPMICIPLFAEQIFNCDTLMKKNLALKLNYDTASQEDYEYAFKEILSNRVYKKKALELSAVYRDRPLKPSEEVIYWVEYVIRYGANTLRSPAVNLRWWQAELLDVYFFIFMCIALALGIGIFIAYKFLTLLSCRMSRNTKQSKAKHSNGTTASFNGKLNGTKPKSTSKKVD</sequence>
<keyword evidence="5" id="KW-1133">Transmembrane helix</keyword>
<feature type="region of interest" description="Disordered" evidence="4">
    <location>
        <begin position="1020"/>
        <end position="1049"/>
    </location>
</feature>
<comment type="similarity">
    <text evidence="1">Belongs to the UDP-glycosyltransferase family.</text>
</comment>
<dbReference type="FunFam" id="3.40.50.2000:FF:000021">
    <property type="entry name" value="UDP-glucuronosyltransferase"/>
    <property type="match status" value="1"/>
</dbReference>
<dbReference type="PANTHER" id="PTHR48043">
    <property type="entry name" value="EG:EG0003.4 PROTEIN-RELATED"/>
    <property type="match status" value="1"/>
</dbReference>
<comment type="caution">
    <text evidence="7">The sequence shown here is derived from an EMBL/GenBank/DDBJ whole genome shotgun (WGS) entry which is preliminary data.</text>
</comment>
<accession>A0A232F2U2</accession>
<reference evidence="7 8" key="1">
    <citation type="journal article" date="2017" name="Curr. Biol.">
        <title>The Evolution of Venom by Co-option of Single-Copy Genes.</title>
        <authorList>
            <person name="Martinson E.O."/>
            <person name="Mrinalini"/>
            <person name="Kelkar Y.D."/>
            <person name="Chang C.H."/>
            <person name="Werren J.H."/>
        </authorList>
    </citation>
    <scope>NUCLEOTIDE SEQUENCE [LARGE SCALE GENOMIC DNA]</scope>
    <source>
        <strain evidence="7 8">Alberta</strain>
        <tissue evidence="7">Whole body</tissue>
    </source>
</reference>
<dbReference type="InterPro" id="IPR035595">
    <property type="entry name" value="UDP_glycos_trans_CS"/>
</dbReference>
<dbReference type="GO" id="GO:0008194">
    <property type="term" value="F:UDP-glycosyltransferase activity"/>
    <property type="evidence" value="ECO:0007669"/>
    <property type="project" value="InterPro"/>
</dbReference>
<dbReference type="STRING" id="543379.A0A232F2U2"/>
<keyword evidence="8" id="KW-1185">Reference proteome</keyword>
<dbReference type="FunFam" id="3.40.50.2000:FF:000050">
    <property type="entry name" value="UDP-glucuronosyltransferase"/>
    <property type="match status" value="1"/>
</dbReference>